<sequence length="202" mass="22681">MATKIKIFPSDSGYDLAAARYDEKESYLNSFEKNHVFDLLGDLSGKKVLDVGAGTGRLTLELSQRGALVTALDVSGKMLQVLTRNNPRIEIKIGDAEDLPFADNTFDIVVAAFLIVHLKDLTRFFDEAYRVLKDGGKLLVTNINQKEPPEIKTKEGVIKIESYYHRPEKVREILEQLAFGIGKEVFVKVKDVWVNQIVLAIK</sequence>
<dbReference type="InterPro" id="IPR029063">
    <property type="entry name" value="SAM-dependent_MTases_sf"/>
</dbReference>
<dbReference type="PANTHER" id="PTHR43591:SF24">
    <property type="entry name" value="2-METHOXY-6-POLYPRENYL-1,4-BENZOQUINOL METHYLASE, MITOCHONDRIAL"/>
    <property type="match status" value="1"/>
</dbReference>
<protein>
    <recommendedName>
        <fullName evidence="1">Methyltransferase type 11 domain-containing protein</fullName>
    </recommendedName>
</protein>
<dbReference type="Gene3D" id="3.40.50.150">
    <property type="entry name" value="Vaccinia Virus protein VP39"/>
    <property type="match status" value="1"/>
</dbReference>
<evidence type="ECO:0000313" key="3">
    <source>
        <dbReference type="Proteomes" id="UP000177803"/>
    </source>
</evidence>
<organism evidence="2 3">
    <name type="scientific">Candidatus Magasanikbacteria bacterium RIFOXYA2_FULL_44_8</name>
    <dbReference type="NCBI Taxonomy" id="1798696"/>
    <lineage>
        <taxon>Bacteria</taxon>
        <taxon>Candidatus Magasanikiibacteriota</taxon>
    </lineage>
</organism>
<accession>A0A1F6NLL8</accession>
<gene>
    <name evidence="2" type="ORF">A2261_02020</name>
</gene>
<dbReference type="Proteomes" id="UP000177803">
    <property type="component" value="Unassembled WGS sequence"/>
</dbReference>
<dbReference type="SUPFAM" id="SSF53335">
    <property type="entry name" value="S-adenosyl-L-methionine-dependent methyltransferases"/>
    <property type="match status" value="1"/>
</dbReference>
<dbReference type="EMBL" id="MFQR01000010">
    <property type="protein sequence ID" value="OGH84643.1"/>
    <property type="molecule type" value="Genomic_DNA"/>
</dbReference>
<reference evidence="2 3" key="1">
    <citation type="journal article" date="2016" name="Nat. Commun.">
        <title>Thousands of microbial genomes shed light on interconnected biogeochemical processes in an aquifer system.</title>
        <authorList>
            <person name="Anantharaman K."/>
            <person name="Brown C.T."/>
            <person name="Hug L.A."/>
            <person name="Sharon I."/>
            <person name="Castelle C.J."/>
            <person name="Probst A.J."/>
            <person name="Thomas B.C."/>
            <person name="Singh A."/>
            <person name="Wilkins M.J."/>
            <person name="Karaoz U."/>
            <person name="Brodie E.L."/>
            <person name="Williams K.H."/>
            <person name="Hubbard S.S."/>
            <person name="Banfield J.F."/>
        </authorList>
    </citation>
    <scope>NUCLEOTIDE SEQUENCE [LARGE SCALE GENOMIC DNA]</scope>
</reference>
<comment type="caution">
    <text evidence="2">The sequence shown here is derived from an EMBL/GenBank/DDBJ whole genome shotgun (WGS) entry which is preliminary data.</text>
</comment>
<name>A0A1F6NLL8_9BACT</name>
<evidence type="ECO:0000313" key="2">
    <source>
        <dbReference type="EMBL" id="OGH84643.1"/>
    </source>
</evidence>
<dbReference type="PANTHER" id="PTHR43591">
    <property type="entry name" value="METHYLTRANSFERASE"/>
    <property type="match status" value="1"/>
</dbReference>
<proteinExistence type="predicted"/>
<feature type="domain" description="Methyltransferase type 11" evidence="1">
    <location>
        <begin position="49"/>
        <end position="140"/>
    </location>
</feature>
<dbReference type="CDD" id="cd02440">
    <property type="entry name" value="AdoMet_MTases"/>
    <property type="match status" value="1"/>
</dbReference>
<evidence type="ECO:0000259" key="1">
    <source>
        <dbReference type="Pfam" id="PF08241"/>
    </source>
</evidence>
<dbReference type="AlphaFoldDB" id="A0A1F6NLL8"/>
<dbReference type="GO" id="GO:0008757">
    <property type="term" value="F:S-adenosylmethionine-dependent methyltransferase activity"/>
    <property type="evidence" value="ECO:0007669"/>
    <property type="project" value="InterPro"/>
</dbReference>
<dbReference type="Pfam" id="PF08241">
    <property type="entry name" value="Methyltransf_11"/>
    <property type="match status" value="1"/>
</dbReference>
<dbReference type="InterPro" id="IPR013216">
    <property type="entry name" value="Methyltransf_11"/>
</dbReference>